<sequence length="837" mass="93696">MWPSSKGGVSVSYGHDGAGVYLPTVSAERPWQFARGHGHGYRFYDIGSTRTMVPPVKLISGSKSRRKKHRMYNQLLHSAASDVFVPSDLMASYAFESGTIASSNGYDPIQGALMDIGTVVSNGDNEDGNKAVAYAEGQSGGMDLCLASLDFVRKPFLQGEGNGGSLQAKLPMVRGRTSIEMHSPIQQIQFAPTPEPSVCPYSLVRTNMGTTLIRVWLEKDEGLGFEFEYGPEIPLEPVTETTAGNQVHATFSTWDWNQTAVIDSIGSWAVYQISDSGNMEKIYTGEPHTNDQQHISKWNRLLWGASIDSIMIANRRHVRYHDLRSNDSIELLTDPSDLMQICDISPSPLNDNENFVLTSEQLVWTDVRVPGKKLLSWDHFLHSKDPSLKLSMCGINGVATASLYSRLLPANVVYQFTQSNGLPISAEDPYYYVTSPDSVTQCLKTFRLSLQEDTSMENEQEGYEEQLFDESDIDEDDNQPRLLCCMRFSTEYGLYRHILSTDRDSRLESRRKRVEISESEADDFIPSHSDALYGDDYINTGKKTKDVYLYDFRSVYKSVFDIGNQLPPSPADTTNDDEQITAFAEALNSAIKANFKDKKKQIFTLGELAVPQTLMDDLNMVSSMVEDLQEHYSGTKISIFPLTYGLNTLFDEKVNNIADIYEHLVNLWVKPLDTESVSENVLIQRKNVCRHMATELALSCMGYHGTANENEKCKSEADNLPIEYLSKYSDSITKSKTQVSGTVNLLLREWPDEESSDTFIYRPLGKAVEEEPTQRMLDSSYIPPPPSLSQPASLPVTVSQRSSQPSTATMSLGSPKPRRFQSSQSQKSKKKKRTQGF</sequence>
<dbReference type="GO" id="GO:0001163">
    <property type="term" value="F:RNA polymerase I transcription regulatory region sequence-specific DNA binding"/>
    <property type="evidence" value="ECO:0007669"/>
    <property type="project" value="TreeGrafter"/>
</dbReference>
<dbReference type="Pfam" id="PF20640">
    <property type="entry name" value="Rrn6_HB"/>
    <property type="match status" value="1"/>
</dbReference>
<evidence type="ECO:0000313" key="4">
    <source>
        <dbReference type="EMBL" id="KAA8909448.1"/>
    </source>
</evidence>
<dbReference type="InterPro" id="IPR019350">
    <property type="entry name" value="RNA_pol_I-sp_TIF_RRN6-like"/>
</dbReference>
<proteinExistence type="predicted"/>
<evidence type="ECO:0000259" key="3">
    <source>
        <dbReference type="Pfam" id="PF20640"/>
    </source>
</evidence>
<accession>A0A642V284</accession>
<comment type="caution">
    <text evidence="4">The sequence shown here is derived from an EMBL/GenBank/DDBJ whole genome shotgun (WGS) entry which is preliminary data.</text>
</comment>
<dbReference type="Proteomes" id="UP000761534">
    <property type="component" value="Unassembled WGS sequence"/>
</dbReference>
<feature type="domain" description="RRN6 helical bundle" evidence="3">
    <location>
        <begin position="552"/>
        <end position="700"/>
    </location>
</feature>
<evidence type="ECO:0000256" key="1">
    <source>
        <dbReference type="SAM" id="MobiDB-lite"/>
    </source>
</evidence>
<dbReference type="AlphaFoldDB" id="A0A642V284"/>
<dbReference type="InterPro" id="IPR048537">
    <property type="entry name" value="RRN6_HB"/>
</dbReference>
<dbReference type="PANTHER" id="PTHR28221">
    <property type="entry name" value="RNA POLYMERASE I-SPECIFIC TRANSCRIPTION INITIATION FACTOR RRN6"/>
    <property type="match status" value="1"/>
</dbReference>
<dbReference type="GO" id="GO:0070860">
    <property type="term" value="C:RNA polymerase I core factor complex"/>
    <property type="evidence" value="ECO:0007669"/>
    <property type="project" value="TreeGrafter"/>
</dbReference>
<feature type="compositionally biased region" description="Basic residues" evidence="1">
    <location>
        <begin position="827"/>
        <end position="837"/>
    </location>
</feature>
<name>A0A642V284_9ASCO</name>
<dbReference type="OrthoDB" id="4090074at2759"/>
<dbReference type="EMBL" id="SWFS01000340">
    <property type="protein sequence ID" value="KAA8909448.1"/>
    <property type="molecule type" value="Genomic_DNA"/>
</dbReference>
<feature type="region of interest" description="Disordered" evidence="1">
    <location>
        <begin position="770"/>
        <end position="837"/>
    </location>
</feature>
<keyword evidence="5" id="KW-1185">Reference proteome</keyword>
<protein>
    <submittedName>
        <fullName evidence="4">Uncharacterized protein</fullName>
    </submittedName>
</protein>
<evidence type="ECO:0000259" key="2">
    <source>
        <dbReference type="Pfam" id="PF10214"/>
    </source>
</evidence>
<organism evidence="4 5">
    <name type="scientific">Trichomonascus ciferrii</name>
    <dbReference type="NCBI Taxonomy" id="44093"/>
    <lineage>
        <taxon>Eukaryota</taxon>
        <taxon>Fungi</taxon>
        <taxon>Dikarya</taxon>
        <taxon>Ascomycota</taxon>
        <taxon>Saccharomycotina</taxon>
        <taxon>Dipodascomycetes</taxon>
        <taxon>Dipodascales</taxon>
        <taxon>Trichomonascaceae</taxon>
        <taxon>Trichomonascus</taxon>
        <taxon>Trichomonascus ciferrii complex</taxon>
    </lineage>
</organism>
<feature type="domain" description="RRN6 beta-propeller" evidence="2">
    <location>
        <begin position="107"/>
        <end position="429"/>
    </location>
</feature>
<reference evidence="4" key="1">
    <citation type="journal article" date="2019" name="G3 (Bethesda)">
        <title>Genome Assemblies of Two Rare Opportunistic Yeast Pathogens: Diutina rugosa (syn. Candida rugosa) and Trichomonascus ciferrii (syn. Candida ciferrii).</title>
        <authorList>
            <person name="Mixao V."/>
            <person name="Saus E."/>
            <person name="Hansen A.P."/>
            <person name="Lass-Florl C."/>
            <person name="Gabaldon T."/>
        </authorList>
    </citation>
    <scope>NUCLEOTIDE SEQUENCE</scope>
    <source>
        <strain evidence="4">CBS 4856</strain>
    </source>
</reference>
<gene>
    <name evidence="4" type="ORF">TRICI_004515</name>
</gene>
<evidence type="ECO:0000313" key="5">
    <source>
        <dbReference type="Proteomes" id="UP000761534"/>
    </source>
</evidence>
<dbReference type="Pfam" id="PF10214">
    <property type="entry name" value="Rrn6_beta-prop"/>
    <property type="match status" value="1"/>
</dbReference>
<dbReference type="GO" id="GO:0042790">
    <property type="term" value="P:nucleolar large rRNA transcription by RNA polymerase I"/>
    <property type="evidence" value="ECO:0007669"/>
    <property type="project" value="TreeGrafter"/>
</dbReference>
<dbReference type="VEuPathDB" id="FungiDB:TRICI_004515"/>
<dbReference type="InterPro" id="IPR048535">
    <property type="entry name" value="RRN6_beta-prop"/>
</dbReference>
<feature type="compositionally biased region" description="Polar residues" evidence="1">
    <location>
        <begin position="796"/>
        <end position="812"/>
    </location>
</feature>
<dbReference type="GO" id="GO:0001179">
    <property type="term" value="F:RNA polymerase I general transcription initiation factor binding"/>
    <property type="evidence" value="ECO:0007669"/>
    <property type="project" value="TreeGrafter"/>
</dbReference>
<dbReference type="PANTHER" id="PTHR28221:SF2">
    <property type="entry name" value="RNA POLYMERASE I-SPECIFIC TRANSCRIPTION INITIATION FACTOR RRN6"/>
    <property type="match status" value="1"/>
</dbReference>